<dbReference type="AlphaFoldDB" id="A0A4R5ML01"/>
<keyword evidence="2" id="KW-0732">Signal</keyword>
<feature type="region of interest" description="Disordered" evidence="1">
    <location>
        <begin position="123"/>
        <end position="163"/>
    </location>
</feature>
<evidence type="ECO:0000256" key="2">
    <source>
        <dbReference type="SAM" id="SignalP"/>
    </source>
</evidence>
<feature type="compositionally biased region" description="Basic and acidic residues" evidence="1">
    <location>
        <begin position="143"/>
        <end position="155"/>
    </location>
</feature>
<accession>A0A4R5ML01</accession>
<feature type="chain" id="PRO_5020830228" description="DUF3300 domain-containing protein" evidence="2">
    <location>
        <begin position="24"/>
        <end position="163"/>
    </location>
</feature>
<dbReference type="OrthoDB" id="799522at2"/>
<keyword evidence="4" id="KW-1185">Reference proteome</keyword>
<gene>
    <name evidence="3" type="ORF">EZJ43_12175</name>
</gene>
<evidence type="ECO:0000256" key="1">
    <source>
        <dbReference type="SAM" id="MobiDB-lite"/>
    </source>
</evidence>
<name>A0A4R5ML01_9SPHI</name>
<reference evidence="3 4" key="1">
    <citation type="submission" date="2019-02" db="EMBL/GenBank/DDBJ databases">
        <title>Pedobacter sp. nov., a novel speices isolated from soil of pinguins habitat in Antarcitica.</title>
        <authorList>
            <person name="He R.-H."/>
        </authorList>
    </citation>
    <scope>NUCLEOTIDE SEQUENCE [LARGE SCALE GENOMIC DNA]</scope>
    <source>
        <strain evidence="3 4">E01020</strain>
    </source>
</reference>
<comment type="caution">
    <text evidence="3">The sequence shown here is derived from an EMBL/GenBank/DDBJ whole genome shotgun (WGS) entry which is preliminary data.</text>
</comment>
<dbReference type="Proteomes" id="UP000295668">
    <property type="component" value="Unassembled WGS sequence"/>
</dbReference>
<dbReference type="RefSeq" id="WP_133262991.1">
    <property type="nucleotide sequence ID" value="NZ_SJCY01000008.1"/>
</dbReference>
<feature type="signal peptide" evidence="2">
    <location>
        <begin position="1"/>
        <end position="23"/>
    </location>
</feature>
<protein>
    <recommendedName>
        <fullName evidence="5">DUF3300 domain-containing protein</fullName>
    </recommendedName>
</protein>
<evidence type="ECO:0008006" key="5">
    <source>
        <dbReference type="Google" id="ProtNLM"/>
    </source>
</evidence>
<organism evidence="3 4">
    <name type="scientific">Pedobacter changchengzhani</name>
    <dbReference type="NCBI Taxonomy" id="2529274"/>
    <lineage>
        <taxon>Bacteria</taxon>
        <taxon>Pseudomonadati</taxon>
        <taxon>Bacteroidota</taxon>
        <taxon>Sphingobacteriia</taxon>
        <taxon>Sphingobacteriales</taxon>
        <taxon>Sphingobacteriaceae</taxon>
        <taxon>Pedobacter</taxon>
    </lineage>
</organism>
<proteinExistence type="predicted"/>
<dbReference type="EMBL" id="SJCY01000008">
    <property type="protein sequence ID" value="TDG35769.1"/>
    <property type="molecule type" value="Genomic_DNA"/>
</dbReference>
<sequence length="163" mass="19052">MKKLLITAAIVGIVAASSNQSNAQVSLNVNIGSQPAWVPVGNQNVNYYYMPEVQSYYYVPQRQFVYLSGNRWVRSKNLPSQYRGYNLNNSRKIVVYGNSPYRNYNMHRVQYANRVNYVRSSYGGGHDRYSQQNYYKPTKVKYKGHDDYKRNDHNNKGHNRGRH</sequence>
<evidence type="ECO:0000313" key="4">
    <source>
        <dbReference type="Proteomes" id="UP000295668"/>
    </source>
</evidence>
<evidence type="ECO:0000313" key="3">
    <source>
        <dbReference type="EMBL" id="TDG35769.1"/>
    </source>
</evidence>